<accession>A0A940DMU0</accession>
<dbReference type="SUPFAM" id="SSF52540">
    <property type="entry name" value="P-loop containing nucleoside triphosphate hydrolases"/>
    <property type="match status" value="1"/>
</dbReference>
<dbReference type="Gene3D" id="3.40.50.300">
    <property type="entry name" value="P-loop containing nucleotide triphosphate hydrolases"/>
    <property type="match status" value="1"/>
</dbReference>
<name>A0A940DMU0_9BACT</name>
<reference evidence="1" key="2">
    <citation type="journal article" date="2021" name="PeerJ">
        <title>Extensive microbial diversity within the chicken gut microbiome revealed by metagenomics and culture.</title>
        <authorList>
            <person name="Gilroy R."/>
            <person name="Ravi A."/>
            <person name="Getino M."/>
            <person name="Pursley I."/>
            <person name="Horton D.L."/>
            <person name="Alikhan N.F."/>
            <person name="Baker D."/>
            <person name="Gharbi K."/>
            <person name="Hall N."/>
            <person name="Watson M."/>
            <person name="Adriaenssens E.M."/>
            <person name="Foster-Nyarko E."/>
            <person name="Jarju S."/>
            <person name="Secka A."/>
            <person name="Antonio M."/>
            <person name="Oren A."/>
            <person name="Chaudhuri R.R."/>
            <person name="La Ragione R."/>
            <person name="Hildebrand F."/>
            <person name="Pallen M.J."/>
        </authorList>
    </citation>
    <scope>NUCLEOTIDE SEQUENCE</scope>
    <source>
        <strain evidence="1">F1-3629</strain>
    </source>
</reference>
<sequence length="386" mass="44615">MDTPFVYDRYVIDRNFIGRKAECNTLRNLLSGKEDVAIYEPPKSGKMSIIQQALFGMRISGLKFSVCELNLFNVRDKNRFLTKFGSSVIRSVASTPEEYEDIIADLLAGTHFVFDRQRFSLSDEVVSLNWDADMDDMLGMLRLPQKLAGKKQTGIYIIADEFQNLMSIPEYEEIFRAMETVLPEKDKGSDFCATFILTGSRINAMKYIFEEKKYFWRMTEHLPLPPVDSKEIVEHIVKGFLVGGKVIERDLAAGAVKLFRSNIWYLNHFISICDSLSKGYINEGVLMEALKIIISIHEPRFFSMTNSLTDHQLSLMKAILDGEIKFSASDVIEKYRLNSSANVRRVKDALKKKEIITFNEKDEPVILDPLFEYWLRRDYFEMETDR</sequence>
<dbReference type="AlphaFoldDB" id="A0A940DMU0"/>
<organism evidence="1 2">
    <name type="scientific">Candidatus Cryptobacteroides gallistercoris</name>
    <dbReference type="NCBI Taxonomy" id="2840765"/>
    <lineage>
        <taxon>Bacteria</taxon>
        <taxon>Pseudomonadati</taxon>
        <taxon>Bacteroidota</taxon>
        <taxon>Bacteroidia</taxon>
        <taxon>Bacteroidales</taxon>
        <taxon>Candidatus Cryptobacteroides</taxon>
    </lineage>
</organism>
<dbReference type="EMBL" id="JADIMJ010000067">
    <property type="protein sequence ID" value="MBO8453988.1"/>
    <property type="molecule type" value="Genomic_DNA"/>
</dbReference>
<dbReference type="PANTHER" id="PTHR34301:SF8">
    <property type="entry name" value="ATPASE DOMAIN-CONTAINING PROTEIN"/>
    <property type="match status" value="1"/>
</dbReference>
<dbReference type="PANTHER" id="PTHR34301">
    <property type="entry name" value="DNA-BINDING PROTEIN-RELATED"/>
    <property type="match status" value="1"/>
</dbReference>
<dbReference type="Proteomes" id="UP000771749">
    <property type="component" value="Unassembled WGS sequence"/>
</dbReference>
<reference evidence="1" key="1">
    <citation type="submission" date="2020-10" db="EMBL/GenBank/DDBJ databases">
        <authorList>
            <person name="Gilroy R."/>
        </authorList>
    </citation>
    <scope>NUCLEOTIDE SEQUENCE</scope>
    <source>
        <strain evidence="1">F1-3629</strain>
    </source>
</reference>
<proteinExistence type="predicted"/>
<evidence type="ECO:0000313" key="1">
    <source>
        <dbReference type="EMBL" id="MBO8453988.1"/>
    </source>
</evidence>
<protein>
    <recommendedName>
        <fullName evidence="3">ATP-binding protein</fullName>
    </recommendedName>
</protein>
<dbReference type="InterPro" id="IPR027417">
    <property type="entry name" value="P-loop_NTPase"/>
</dbReference>
<evidence type="ECO:0008006" key="3">
    <source>
        <dbReference type="Google" id="ProtNLM"/>
    </source>
</evidence>
<comment type="caution">
    <text evidence="1">The sequence shown here is derived from an EMBL/GenBank/DDBJ whole genome shotgun (WGS) entry which is preliminary data.</text>
</comment>
<evidence type="ECO:0000313" key="2">
    <source>
        <dbReference type="Proteomes" id="UP000771749"/>
    </source>
</evidence>
<gene>
    <name evidence="1" type="ORF">IAC07_04590</name>
</gene>